<dbReference type="EMBL" id="LWMH01000001">
    <property type="protein sequence ID" value="KZS45000.1"/>
    <property type="molecule type" value="Genomic_DNA"/>
</dbReference>
<accession>A0A163GJ42</accession>
<comment type="caution">
    <text evidence="1">The sequence shown here is derived from an EMBL/GenBank/DDBJ whole genome shotgun (WGS) entry which is preliminary data.</text>
</comment>
<evidence type="ECO:0000313" key="1">
    <source>
        <dbReference type="EMBL" id="KZS45000.1"/>
    </source>
</evidence>
<protein>
    <submittedName>
        <fullName evidence="1">Uncharacterized protein</fullName>
    </submittedName>
</protein>
<keyword evidence="2" id="KW-1185">Reference proteome</keyword>
<name>A0A163GJ42_9BACL</name>
<gene>
    <name evidence="1" type="ORF">AWU65_03195</name>
</gene>
<dbReference type="AlphaFoldDB" id="A0A163GJ42"/>
<sequence>MMNALNTSQWEQNFGMRIDPDSSSYTISVTKFLEEAHKIITKITGIKAELCIENGRDNALILVLKKPYIAVNGPDKRPWPIFELFRDHHKLPIECGNEFANEIIGCLFNTSRFHINNTKLCDIGESMTFTITAKPRRRYFIVINPSSDYYLYAFHQEYGINSNDSMLLLRDEQPEPIKLWEQDALEIPKYDYDYLVAEETKNNNSHNKCAFSIVEKHLKNRLYRYYMDINEKHERYRSIYMVSPLQKYPDITLNAFDEIEGTPVKLEGSEEEYLNLTYEDYSELWQVASQNGFMSELYITKASRIIHKQKPVYQDIGREQLQNLLLLYPLWDRFIVNTDKGMALEAFIDYLNNCGCDQNIDTVMFRLSANQSELDFALKYVKDHVLIQLPHTKEKNYLMTKEQTTCMGYLKSVISDLHEQCVNDLEFNDWLSEKRIFAGSLNELLNELTEI</sequence>
<dbReference type="OrthoDB" id="10010714at2"/>
<proteinExistence type="predicted"/>
<evidence type="ECO:0000313" key="2">
    <source>
        <dbReference type="Proteomes" id="UP000076796"/>
    </source>
</evidence>
<dbReference type="RefSeq" id="WP_063477504.1">
    <property type="nucleotide sequence ID" value="NZ_JBCMWP010000019.1"/>
</dbReference>
<reference evidence="1" key="1">
    <citation type="journal article" date="2016" name="Genome Announc.">
        <title>Draft genomes of two strains of Paenibacillus glucanolyticus with capability to degrade lignocellulose.</title>
        <authorList>
            <person name="Mathews S.L."/>
            <person name="Pawlak J."/>
            <person name="Grunden A.M."/>
        </authorList>
    </citation>
    <scope>NUCLEOTIDE SEQUENCE [LARGE SCALE GENOMIC DNA]</scope>
    <source>
        <strain evidence="1">SLM1</strain>
    </source>
</reference>
<dbReference type="Proteomes" id="UP000076796">
    <property type="component" value="Unassembled WGS sequence"/>
</dbReference>
<organism evidence="1 2">
    <name type="scientific">Paenibacillus glucanolyticus</name>
    <dbReference type="NCBI Taxonomy" id="59843"/>
    <lineage>
        <taxon>Bacteria</taxon>
        <taxon>Bacillati</taxon>
        <taxon>Bacillota</taxon>
        <taxon>Bacilli</taxon>
        <taxon>Bacillales</taxon>
        <taxon>Paenibacillaceae</taxon>
        <taxon>Paenibacillus</taxon>
    </lineage>
</organism>